<organism evidence="1 2">
    <name type="scientific">Fontibacter flavus</name>
    <dbReference type="NCBI Taxonomy" id="654838"/>
    <lineage>
        <taxon>Bacteria</taxon>
        <taxon>Pseudomonadati</taxon>
        <taxon>Bacteroidota</taxon>
        <taxon>Cytophagia</taxon>
        <taxon>Cytophagales</taxon>
        <taxon>Cyclobacteriaceae</taxon>
        <taxon>Fontibacter</taxon>
    </lineage>
</organism>
<dbReference type="EMBL" id="JBHLWI010000003">
    <property type="protein sequence ID" value="MFC0261397.1"/>
    <property type="molecule type" value="Genomic_DNA"/>
</dbReference>
<sequence>MNVEEMDDSWLIELKSNMDRFVEVSIDDYRKIKGFLNFKKYPKGTVIKDAGQAETCARFILNGNISFSIQLPAGRTITRLIFFPGEVALDPVSFNSGNPSDYVLKAISDVMVCEIDRQLESKIINDFPSFFDLSIKVNHAIQEKLITWFVDFLSKPAKEVYNVLAGPEQELGKTLMVKDMMDILGVSKSTLANIRKIKD</sequence>
<proteinExistence type="predicted"/>
<dbReference type="SUPFAM" id="SSF51206">
    <property type="entry name" value="cAMP-binding domain-like"/>
    <property type="match status" value="1"/>
</dbReference>
<dbReference type="Proteomes" id="UP001589797">
    <property type="component" value="Unassembled WGS sequence"/>
</dbReference>
<dbReference type="InterPro" id="IPR014710">
    <property type="entry name" value="RmlC-like_jellyroll"/>
</dbReference>
<evidence type="ECO:0000313" key="1">
    <source>
        <dbReference type="EMBL" id="MFC0261397.1"/>
    </source>
</evidence>
<dbReference type="Gene3D" id="2.60.120.10">
    <property type="entry name" value="Jelly Rolls"/>
    <property type="match status" value="1"/>
</dbReference>
<name>A0ABV6FNG2_9BACT</name>
<gene>
    <name evidence="1" type="ORF">ACFFIP_01795</name>
</gene>
<dbReference type="RefSeq" id="WP_382385846.1">
    <property type="nucleotide sequence ID" value="NZ_JBHLWI010000003.1"/>
</dbReference>
<evidence type="ECO:0000313" key="2">
    <source>
        <dbReference type="Proteomes" id="UP001589797"/>
    </source>
</evidence>
<keyword evidence="2" id="KW-1185">Reference proteome</keyword>
<reference evidence="1 2" key="1">
    <citation type="submission" date="2024-09" db="EMBL/GenBank/DDBJ databases">
        <authorList>
            <person name="Sun Q."/>
            <person name="Mori K."/>
        </authorList>
    </citation>
    <scope>NUCLEOTIDE SEQUENCE [LARGE SCALE GENOMIC DNA]</scope>
    <source>
        <strain evidence="1 2">CCM 7650</strain>
    </source>
</reference>
<comment type="caution">
    <text evidence="1">The sequence shown here is derived from an EMBL/GenBank/DDBJ whole genome shotgun (WGS) entry which is preliminary data.</text>
</comment>
<accession>A0ABV6FNG2</accession>
<protein>
    <submittedName>
        <fullName evidence="1">Crp/Fnr family transcriptional regulator</fullName>
    </submittedName>
</protein>
<dbReference type="InterPro" id="IPR018490">
    <property type="entry name" value="cNMP-bd_dom_sf"/>
</dbReference>